<name>A0A1J6K1Q2_NICAT</name>
<dbReference type="OMA" id="HLNPMVD"/>
<comment type="similarity">
    <text evidence="1 3">Belongs to the UDP-glycosyltransferase family.</text>
</comment>
<dbReference type="SUPFAM" id="SSF53756">
    <property type="entry name" value="UDP-Glycosyltransferase/glycogen phosphorylase"/>
    <property type="match status" value="1"/>
</dbReference>
<accession>A0A1J6K1Q2</accession>
<evidence type="ECO:0000313" key="6">
    <source>
        <dbReference type="Proteomes" id="UP000187609"/>
    </source>
</evidence>
<dbReference type="InterPro" id="IPR035595">
    <property type="entry name" value="UDP_glycos_trans_CS"/>
</dbReference>
<gene>
    <name evidence="5" type="primary">TOGT1_5</name>
    <name evidence="5" type="ORF">A4A49_30898</name>
</gene>
<dbReference type="Gramene" id="OIT23965">
    <property type="protein sequence ID" value="OIT23965"/>
    <property type="gene ID" value="A4A49_30898"/>
</dbReference>
<dbReference type="Pfam" id="PF00201">
    <property type="entry name" value="UDPGT"/>
    <property type="match status" value="1"/>
</dbReference>
<dbReference type="PANTHER" id="PTHR48047:SF150">
    <property type="entry name" value="SOLANIDINE UDP-GLUCOSE GLUCOSYLTRANSFERASE 1"/>
    <property type="match status" value="1"/>
</dbReference>
<dbReference type="GeneID" id="109216458"/>
<proteinExistence type="inferred from homology"/>
<dbReference type="KEGG" id="nau:109216458"/>
<dbReference type="SMR" id="A0A1J6K1Q2"/>
<dbReference type="STRING" id="49451.A0A1J6K1Q2"/>
<dbReference type="Proteomes" id="UP000187609">
    <property type="component" value="Unassembled WGS sequence"/>
</dbReference>
<dbReference type="OrthoDB" id="5835829at2759"/>
<sequence>MQTVVAMDNGNSNGNGKHQLHVLFLPYLSPGHLIPLVNAARLFASRGVKVTILTTPQNALLVKSSINDDVLISGHSISIQTLPFPSAEVGLPEGIENYSSATSAEMHGQVFYAIFLLQKPMEDKIREIRPDCIFSDMYFPWTVDIAKELNIPRLLFNQSSYIYNSILQNLLLYKPHKEQLKLEPNSQKSSSFLVPGLPDKIELKLSQLTDDLTKLADERSVWDDVLDQTRDSEDRSYGIVHDTFYELEPDYADYYQKIKKTKCWHIGPISYFSSKIRRNELITDNTSVANNDVVEWLNEQKPKSVLYVSFGTLTKFPDDQISEIAGALEGSNVPFIWVVRKQTLLPEGFEEKTAANKKGLIIRRWAPQLTILNHSATGGFMTHCGWNSVLEAITAGVPLLTWPLFAEQFYNEKLVEVVGLGVKVGTEIWSPGLEVSSPVLGSEKIKEAIERLMNGSAESKKIREKAMAMEKMAKNAIEEGGSSWNSLTALIDDIKNFNLSSTTA</sequence>
<dbReference type="InterPro" id="IPR002213">
    <property type="entry name" value="UDP_glucos_trans"/>
</dbReference>
<dbReference type="CDD" id="cd03784">
    <property type="entry name" value="GT1_Gtf-like"/>
    <property type="match status" value="1"/>
</dbReference>
<protein>
    <recommendedName>
        <fullName evidence="4">Glycosyltransferase</fullName>
        <ecNumber evidence="4">2.4.1.-</ecNumber>
    </recommendedName>
</protein>
<evidence type="ECO:0000256" key="3">
    <source>
        <dbReference type="RuleBase" id="RU003718"/>
    </source>
</evidence>
<dbReference type="GO" id="GO:0035251">
    <property type="term" value="F:UDP-glucosyltransferase activity"/>
    <property type="evidence" value="ECO:0007669"/>
    <property type="project" value="TreeGrafter"/>
</dbReference>
<dbReference type="Gene3D" id="3.40.50.2000">
    <property type="entry name" value="Glycogen Phosphorylase B"/>
    <property type="match status" value="2"/>
</dbReference>
<dbReference type="AlphaFoldDB" id="A0A1J6K1Q2"/>
<dbReference type="PROSITE" id="PS00375">
    <property type="entry name" value="UDPGT"/>
    <property type="match status" value="1"/>
</dbReference>
<dbReference type="EC" id="2.4.1.-" evidence="4"/>
<keyword evidence="2 3" id="KW-0808">Transferase</keyword>
<organism evidence="5 6">
    <name type="scientific">Nicotiana attenuata</name>
    <name type="common">Coyote tobacco</name>
    <dbReference type="NCBI Taxonomy" id="49451"/>
    <lineage>
        <taxon>Eukaryota</taxon>
        <taxon>Viridiplantae</taxon>
        <taxon>Streptophyta</taxon>
        <taxon>Embryophyta</taxon>
        <taxon>Tracheophyta</taxon>
        <taxon>Spermatophyta</taxon>
        <taxon>Magnoliopsida</taxon>
        <taxon>eudicotyledons</taxon>
        <taxon>Gunneridae</taxon>
        <taxon>Pentapetalae</taxon>
        <taxon>asterids</taxon>
        <taxon>lamiids</taxon>
        <taxon>Solanales</taxon>
        <taxon>Solanaceae</taxon>
        <taxon>Nicotianoideae</taxon>
        <taxon>Nicotianeae</taxon>
        <taxon>Nicotiana</taxon>
    </lineage>
</organism>
<keyword evidence="3" id="KW-0328">Glycosyltransferase</keyword>
<evidence type="ECO:0000313" key="5">
    <source>
        <dbReference type="EMBL" id="OIT23965.1"/>
    </source>
</evidence>
<reference evidence="5" key="1">
    <citation type="submission" date="2016-11" db="EMBL/GenBank/DDBJ databases">
        <title>The genome of Nicotiana attenuata.</title>
        <authorList>
            <person name="Xu S."/>
            <person name="Brockmoeller T."/>
            <person name="Gaquerel E."/>
            <person name="Navarro A."/>
            <person name="Kuhl H."/>
            <person name="Gase K."/>
            <person name="Ling Z."/>
            <person name="Zhou W."/>
            <person name="Kreitzer C."/>
            <person name="Stanke M."/>
            <person name="Tang H."/>
            <person name="Lyons E."/>
            <person name="Pandey P."/>
            <person name="Pandey S.P."/>
            <person name="Timmermann B."/>
            <person name="Baldwin I.T."/>
        </authorList>
    </citation>
    <scope>NUCLEOTIDE SEQUENCE [LARGE SCALE GENOMIC DNA]</scope>
    <source>
        <strain evidence="5">UT</strain>
    </source>
</reference>
<evidence type="ECO:0000256" key="2">
    <source>
        <dbReference type="ARBA" id="ARBA00022679"/>
    </source>
</evidence>
<keyword evidence="6" id="KW-1185">Reference proteome</keyword>
<dbReference type="PANTHER" id="PTHR48047">
    <property type="entry name" value="GLYCOSYLTRANSFERASE"/>
    <property type="match status" value="1"/>
</dbReference>
<dbReference type="EMBL" id="MJEQ01003236">
    <property type="protein sequence ID" value="OIT23965.1"/>
    <property type="molecule type" value="Genomic_DNA"/>
</dbReference>
<evidence type="ECO:0000256" key="4">
    <source>
        <dbReference type="RuleBase" id="RU362057"/>
    </source>
</evidence>
<comment type="caution">
    <text evidence="5">The sequence shown here is derived from an EMBL/GenBank/DDBJ whole genome shotgun (WGS) entry which is preliminary data.</text>
</comment>
<evidence type="ECO:0000256" key="1">
    <source>
        <dbReference type="ARBA" id="ARBA00009995"/>
    </source>
</evidence>
<dbReference type="FunFam" id="3.40.50.2000:FF:000154">
    <property type="entry name" value="Glycosyltransferase"/>
    <property type="match status" value="1"/>
</dbReference>